<dbReference type="SUPFAM" id="SSF52540">
    <property type="entry name" value="P-loop containing nucleoside triphosphate hydrolases"/>
    <property type="match status" value="2"/>
</dbReference>
<dbReference type="Gene3D" id="3.40.50.300">
    <property type="entry name" value="P-loop containing nucleotide triphosphate hydrolases"/>
    <property type="match status" value="1"/>
</dbReference>
<dbReference type="InterPro" id="IPR027417">
    <property type="entry name" value="P-loop_NTPase"/>
</dbReference>
<accession>A0ABV4YRF9</accession>
<evidence type="ECO:0000256" key="1">
    <source>
        <dbReference type="SAM" id="Coils"/>
    </source>
</evidence>
<keyword evidence="3" id="KW-1185">Reference proteome</keyword>
<feature type="coiled-coil region" evidence="1">
    <location>
        <begin position="280"/>
        <end position="355"/>
    </location>
</feature>
<proteinExistence type="predicted"/>
<sequence>MINYIEFVDEVHREFKDTFTLDEITDLLIAADFEKDKPDSLGKRLTLNCLKVKGKKIDGQIIDFVQPLYSGINVLYAENNKGKSSVFKMVKFALTGDKSPIKKDVFSWLNEIFLEFTIGTVTYTIYINLNSVRVKSVLYRLTLDELNKILVDNDVIDPIYIYFVANNSKDFISLMQEFFFNQFSYYSLKWTSGSKGTIDLIENQTSWKTYYKSIYLESKDYNVLFLSSDYGSQERKILEMILGLKYTYAINVLNQKRDYLKNQVLKAQYLVDVEEGSVDKDSLAIELEEINSRIKEIQQNKKEAFNKSTNIEKYNSLTKELLTIDSLINELVSQKEELEKQILKMIRNINRVEEEIEFGMFFNNLEVKICPRCETSITNEKKEVEKEHHKCMLCESELDEGNEEQRIELIHKLEELKEKLLKLEEGIEVLDKDLKNKEDMKEIVRGQILSIESSIEEINFEEDDIDLLNELIEKKIELQYHLNLDEKSDKAIDNSEEKIAVIEFAITKLNIQRAETSKIILKSLSKLILSQLHDFGLESISDVQIDNNIDITFKQNGQFNKFSELNEGEQLRAKIAFFLSLIKLDIEYKVGRHPRLLIIDSPGKEEVISKDLIGLANIFRDIEKEYENELQIIIGTALKELQESSGDEKVIIKEPGEFVF</sequence>
<reference evidence="2 3" key="1">
    <citation type="submission" date="2024-05" db="EMBL/GenBank/DDBJ databases">
        <authorList>
            <person name="Venkateswaran K."/>
        </authorList>
    </citation>
    <scope>NUCLEOTIDE SEQUENCE [LARGE SCALE GENOMIC DNA]</scope>
    <source>
        <strain evidence="2 3">179-C4-2-HS</strain>
    </source>
</reference>
<evidence type="ECO:0000313" key="2">
    <source>
        <dbReference type="EMBL" id="MFB3167449.1"/>
    </source>
</evidence>
<protein>
    <recommendedName>
        <fullName evidence="4">Rad50/SbcC-type AAA domain-containing protein</fullName>
    </recommendedName>
</protein>
<keyword evidence="1" id="KW-0175">Coiled coil</keyword>
<comment type="caution">
    <text evidence="2">The sequence shown here is derived from an EMBL/GenBank/DDBJ whole genome shotgun (WGS) entry which is preliminary data.</text>
</comment>
<evidence type="ECO:0000313" key="3">
    <source>
        <dbReference type="Proteomes" id="UP001241748"/>
    </source>
</evidence>
<feature type="coiled-coil region" evidence="1">
    <location>
        <begin position="406"/>
        <end position="471"/>
    </location>
</feature>
<evidence type="ECO:0008006" key="4">
    <source>
        <dbReference type="Google" id="ProtNLM"/>
    </source>
</evidence>
<dbReference type="Proteomes" id="UP001241748">
    <property type="component" value="Unassembled WGS sequence"/>
</dbReference>
<dbReference type="EMBL" id="JAROBZ020000001">
    <property type="protein sequence ID" value="MFB3167449.1"/>
    <property type="molecule type" value="Genomic_DNA"/>
</dbReference>
<gene>
    <name evidence="2" type="ORF">P5G62_010045</name>
</gene>
<name>A0ABV4YRF9_9BACI</name>
<organism evidence="2 3">
    <name type="scientific">Neobacillus driksii</name>
    <dbReference type="NCBI Taxonomy" id="3035913"/>
    <lineage>
        <taxon>Bacteria</taxon>
        <taxon>Bacillati</taxon>
        <taxon>Bacillota</taxon>
        <taxon>Bacilli</taxon>
        <taxon>Bacillales</taxon>
        <taxon>Bacillaceae</taxon>
        <taxon>Neobacillus</taxon>
    </lineage>
</organism>
<dbReference type="RefSeq" id="WP_306074981.1">
    <property type="nucleotide sequence ID" value="NZ_JAROBZ020000001.1"/>
</dbReference>